<accession>A0A919Y4I9</accession>
<keyword evidence="5" id="KW-1185">Reference proteome</keyword>
<feature type="compositionally biased region" description="Basic and acidic residues" evidence="1">
    <location>
        <begin position="241"/>
        <end position="251"/>
    </location>
</feature>
<dbReference type="PROSITE" id="PS51257">
    <property type="entry name" value="PROKAR_LIPOPROTEIN"/>
    <property type="match status" value="1"/>
</dbReference>
<evidence type="ECO:0000313" key="4">
    <source>
        <dbReference type="EMBL" id="GIO44781.1"/>
    </source>
</evidence>
<feature type="compositionally biased region" description="Low complexity" evidence="1">
    <location>
        <begin position="78"/>
        <end position="94"/>
    </location>
</feature>
<keyword evidence="2" id="KW-0732">Signal</keyword>
<sequence>MKRLRLSRFWFICILVLSIMLTACGSDQGGSSSSQGGLGYKDTKSMVIDILKTEDGKRAIYEALSGSNSVSGSANHDQNNSESGNSEDSSKSGESSGGSESGSGQQGGSTLGVRMILPGQSSDQIRMAVKETITSPEYKAELEKIMTDPQFAGDFAKAVNSQSKQLHMELIKDPTYQKSIGEIMKSPEVMKMFLDLTKTSDYRKQTMTVMQEAMQSPLFKMEVMELLKTVVQQQLLPNVEKQPKSGEKEGGQEEDQGQSGGGSGGENEQDQGS</sequence>
<gene>
    <name evidence="4" type="ORF">J41TS4_45390</name>
</gene>
<evidence type="ECO:0000259" key="3">
    <source>
        <dbReference type="Pfam" id="PF17898"/>
    </source>
</evidence>
<dbReference type="Proteomes" id="UP000678895">
    <property type="component" value="Unassembled WGS sequence"/>
</dbReference>
<organism evidence="4 5">
    <name type="scientific">Paenibacillus apis</name>
    <dbReference type="NCBI Taxonomy" id="1792174"/>
    <lineage>
        <taxon>Bacteria</taxon>
        <taxon>Bacillati</taxon>
        <taxon>Bacillota</taxon>
        <taxon>Bacilli</taxon>
        <taxon>Bacillales</taxon>
        <taxon>Paenibacillaceae</taxon>
        <taxon>Paenibacillus</taxon>
    </lineage>
</organism>
<dbReference type="AlphaFoldDB" id="A0A919Y4I9"/>
<feature type="compositionally biased region" description="Gly residues" evidence="1">
    <location>
        <begin position="95"/>
        <end position="110"/>
    </location>
</feature>
<comment type="caution">
    <text evidence="4">The sequence shown here is derived from an EMBL/GenBank/DDBJ whole genome shotgun (WGS) entry which is preliminary data.</text>
</comment>
<feature type="chain" id="PRO_5037045649" description="Spore germination GerD central core domain-containing protein" evidence="2">
    <location>
        <begin position="26"/>
        <end position="273"/>
    </location>
</feature>
<dbReference type="Pfam" id="PF17898">
    <property type="entry name" value="GerD"/>
    <property type="match status" value="1"/>
</dbReference>
<feature type="compositionally biased region" description="Polar residues" evidence="1">
    <location>
        <begin position="67"/>
        <end position="77"/>
    </location>
</feature>
<feature type="signal peptide" evidence="2">
    <location>
        <begin position="1"/>
        <end position="25"/>
    </location>
</feature>
<proteinExistence type="predicted"/>
<dbReference type="InterPro" id="IPR041262">
    <property type="entry name" value="GerD_central"/>
</dbReference>
<evidence type="ECO:0000256" key="2">
    <source>
        <dbReference type="SAM" id="SignalP"/>
    </source>
</evidence>
<protein>
    <recommendedName>
        <fullName evidence="3">Spore germination GerD central core domain-containing protein</fullName>
    </recommendedName>
</protein>
<dbReference type="EMBL" id="BORS01000023">
    <property type="protein sequence ID" value="GIO44781.1"/>
    <property type="molecule type" value="Genomic_DNA"/>
</dbReference>
<evidence type="ECO:0000313" key="5">
    <source>
        <dbReference type="Proteomes" id="UP000678895"/>
    </source>
</evidence>
<feature type="region of interest" description="Disordered" evidence="1">
    <location>
        <begin position="234"/>
        <end position="273"/>
    </location>
</feature>
<feature type="domain" description="Spore germination GerD central core" evidence="3">
    <location>
        <begin position="121"/>
        <end position="230"/>
    </location>
</feature>
<dbReference type="NCBIfam" id="NF040801">
    <property type="entry name" value="spore_GerD"/>
    <property type="match status" value="1"/>
</dbReference>
<name>A0A919Y4I9_9BACL</name>
<evidence type="ECO:0000256" key="1">
    <source>
        <dbReference type="SAM" id="MobiDB-lite"/>
    </source>
</evidence>
<feature type="region of interest" description="Disordered" evidence="1">
    <location>
        <begin position="67"/>
        <end position="113"/>
    </location>
</feature>
<reference evidence="4" key="1">
    <citation type="submission" date="2021-03" db="EMBL/GenBank/DDBJ databases">
        <title>Antimicrobial resistance genes in bacteria isolated from Japanese honey, and their potential for conferring macrolide and lincosamide resistance in the American foulbrood pathogen Paenibacillus larvae.</title>
        <authorList>
            <person name="Okamoto M."/>
            <person name="Kumagai M."/>
            <person name="Kanamori H."/>
            <person name="Takamatsu D."/>
        </authorList>
    </citation>
    <scope>NUCLEOTIDE SEQUENCE</scope>
    <source>
        <strain evidence="4">J41TS4</strain>
    </source>
</reference>
<dbReference type="RefSeq" id="WP_301630673.1">
    <property type="nucleotide sequence ID" value="NZ_BORS01000023.1"/>
</dbReference>